<dbReference type="PIRSF" id="PIRSF004553">
    <property type="entry name" value="CHP00095"/>
    <property type="match status" value="1"/>
</dbReference>
<dbReference type="GO" id="GO:0052913">
    <property type="term" value="F:16S rRNA (guanine(966)-N(2))-methyltransferase activity"/>
    <property type="evidence" value="ECO:0007669"/>
    <property type="project" value="UniProtKB-EC"/>
</dbReference>
<keyword evidence="1 3" id="KW-0489">Methyltransferase</keyword>
<dbReference type="PANTHER" id="PTHR43542">
    <property type="entry name" value="METHYLTRANSFERASE"/>
    <property type="match status" value="1"/>
</dbReference>
<comment type="caution">
    <text evidence="3">The sequence shown here is derived from an EMBL/GenBank/DDBJ whole genome shotgun (WGS) entry which is preliminary data.</text>
</comment>
<dbReference type="PANTHER" id="PTHR43542:SF1">
    <property type="entry name" value="METHYLTRANSFERASE"/>
    <property type="match status" value="1"/>
</dbReference>
<protein>
    <submittedName>
        <fullName evidence="3">RsmD family RNA methyltransferase</fullName>
        <ecNumber evidence="3">2.1.1.171</ecNumber>
    </submittedName>
</protein>
<dbReference type="Pfam" id="PF03602">
    <property type="entry name" value="Cons_hypoth95"/>
    <property type="match status" value="1"/>
</dbReference>
<dbReference type="RefSeq" id="WP_298405620.1">
    <property type="nucleotide sequence ID" value="NZ_JBFSHR010000079.1"/>
</dbReference>
<keyword evidence="4" id="KW-1185">Reference proteome</keyword>
<proteinExistence type="predicted"/>
<accession>A0ABV3Y5B0</accession>
<gene>
    <name evidence="3" type="ORF">AB6A68_13065</name>
</gene>
<dbReference type="InterPro" id="IPR004398">
    <property type="entry name" value="RNA_MeTrfase_RsmD"/>
</dbReference>
<evidence type="ECO:0000256" key="1">
    <source>
        <dbReference type="ARBA" id="ARBA00022603"/>
    </source>
</evidence>
<evidence type="ECO:0000313" key="4">
    <source>
        <dbReference type="Proteomes" id="UP001560267"/>
    </source>
</evidence>
<dbReference type="Gene3D" id="3.40.50.150">
    <property type="entry name" value="Vaccinia Virus protein VP39"/>
    <property type="match status" value="1"/>
</dbReference>
<evidence type="ECO:0000256" key="2">
    <source>
        <dbReference type="ARBA" id="ARBA00022679"/>
    </source>
</evidence>
<keyword evidence="2 3" id="KW-0808">Transferase</keyword>
<dbReference type="CDD" id="cd02440">
    <property type="entry name" value="AdoMet_MTases"/>
    <property type="match status" value="1"/>
</dbReference>
<dbReference type="SUPFAM" id="SSF53335">
    <property type="entry name" value="S-adenosyl-L-methionine-dependent methyltransferases"/>
    <property type="match status" value="1"/>
</dbReference>
<reference evidence="3 4" key="1">
    <citation type="submission" date="2024-07" db="EMBL/GenBank/DDBJ databases">
        <title>Draft Genome Sequence of Ferrimicrobium acidiphilum Strain YE2023, Isolated from a Pulp of Bioleach Reactor.</title>
        <authorList>
            <person name="Elkina Y.A."/>
            <person name="Bulaeva A.G."/>
            <person name="Beletsky A.V."/>
            <person name="Mardanov A.V."/>
        </authorList>
    </citation>
    <scope>NUCLEOTIDE SEQUENCE [LARGE SCALE GENOMIC DNA]</scope>
    <source>
        <strain evidence="3 4">YE2023</strain>
    </source>
</reference>
<dbReference type="InterPro" id="IPR029063">
    <property type="entry name" value="SAM-dependent_MTases_sf"/>
</dbReference>
<dbReference type="Proteomes" id="UP001560267">
    <property type="component" value="Unassembled WGS sequence"/>
</dbReference>
<dbReference type="EMBL" id="JBFSHR010000079">
    <property type="protein sequence ID" value="MEX6430756.1"/>
    <property type="molecule type" value="Genomic_DNA"/>
</dbReference>
<dbReference type="EC" id="2.1.1.171" evidence="3"/>
<evidence type="ECO:0000313" key="3">
    <source>
        <dbReference type="EMBL" id="MEX6430756.1"/>
    </source>
</evidence>
<name>A0ABV3Y5B0_9ACTN</name>
<sequence length="200" mass="22446">MRIVAGTLRGRKIGVRIPAGVRPTTERLREALFSTLASRLSFDTMTWLDLFGGTGAIGFEALSRGAPEVVYNDRNGDLAAQVRREASRLGVAPRMNILTLEAFQCIDRLQNTEFGIIFLDPPYRYAAFEELGQRLPPARYVVVESTSEVTLGSRWVARWWRRYGDTRLGLFEQVMPDESMYTFGSSTSLVRQGTSEERGG</sequence>
<organism evidence="3 4">
    <name type="scientific">Ferrimicrobium acidiphilum</name>
    <dbReference type="NCBI Taxonomy" id="121039"/>
    <lineage>
        <taxon>Bacteria</taxon>
        <taxon>Bacillati</taxon>
        <taxon>Actinomycetota</taxon>
        <taxon>Acidimicrobiia</taxon>
        <taxon>Acidimicrobiales</taxon>
        <taxon>Acidimicrobiaceae</taxon>
        <taxon>Ferrimicrobium</taxon>
    </lineage>
</organism>